<dbReference type="InterPro" id="IPR011330">
    <property type="entry name" value="Glyco_hydro/deAcase_b/a-brl"/>
</dbReference>
<dbReference type="Proteomes" id="UP000012589">
    <property type="component" value="Unassembled WGS sequence"/>
</dbReference>
<gene>
    <name evidence="2" type="ORF">C823_00996</name>
</gene>
<evidence type="ECO:0000313" key="2">
    <source>
        <dbReference type="EMBL" id="EMZ35329.1"/>
    </source>
</evidence>
<dbReference type="Gene3D" id="3.20.110.10">
    <property type="entry name" value="Glycoside hydrolase 38, N terminal domain"/>
    <property type="match status" value="2"/>
</dbReference>
<dbReference type="SUPFAM" id="SSF88713">
    <property type="entry name" value="Glycoside hydrolase/deacetylase"/>
    <property type="match status" value="1"/>
</dbReference>
<dbReference type="HOGENOM" id="CLU_2179907_0_0_9"/>
<sequence length="109" mass="12615">MADQIHIVPHFHWDREWYFTAEESKILLVNDMEELTELIRQGKLIIGSWYTQTDEMVVGGESIVRNLLYGKMDCEAFGPRMMIGYLPDSFGQTARLPQILNGFGITSRF</sequence>
<dbReference type="AlphaFoldDB" id="N2BEQ6"/>
<evidence type="ECO:0000259" key="1">
    <source>
        <dbReference type="Pfam" id="PF01074"/>
    </source>
</evidence>
<organism evidence="2 3">
    <name type="scientific">Eubacterium plexicaudatum ASF492</name>
    <dbReference type="NCBI Taxonomy" id="1235802"/>
    <lineage>
        <taxon>Bacteria</taxon>
        <taxon>Bacillati</taxon>
        <taxon>Bacillota</taxon>
        <taxon>Clostridia</taxon>
        <taxon>Eubacteriales</taxon>
        <taxon>Eubacteriaceae</taxon>
        <taxon>Eubacterium</taxon>
    </lineage>
</organism>
<keyword evidence="3" id="KW-1185">Reference proteome</keyword>
<dbReference type="InterPro" id="IPR000602">
    <property type="entry name" value="Glyco_hydro_38_N"/>
</dbReference>
<comment type="caution">
    <text evidence="2">The sequence shown here is derived from an EMBL/GenBank/DDBJ whole genome shotgun (WGS) entry which is preliminary data.</text>
</comment>
<proteinExistence type="predicted"/>
<dbReference type="eggNOG" id="COG0383">
    <property type="taxonomic scope" value="Bacteria"/>
</dbReference>
<dbReference type="GO" id="GO:0006013">
    <property type="term" value="P:mannose metabolic process"/>
    <property type="evidence" value="ECO:0007669"/>
    <property type="project" value="InterPro"/>
</dbReference>
<name>N2BEQ6_9FIRM</name>
<dbReference type="STRING" id="1235802.C823_00996"/>
<reference evidence="2 3" key="1">
    <citation type="journal article" date="2014" name="Genome Announc.">
        <title>Draft genome sequences of the altered schaedler flora, a defined bacterial community from gnotobiotic mice.</title>
        <authorList>
            <person name="Wannemuehler M.J."/>
            <person name="Overstreet A.M."/>
            <person name="Ward D.V."/>
            <person name="Phillips G.J."/>
        </authorList>
    </citation>
    <scope>NUCLEOTIDE SEQUENCE [LARGE SCALE GENOMIC DNA]</scope>
    <source>
        <strain evidence="2 3">ASF492</strain>
    </source>
</reference>
<dbReference type="PANTHER" id="PTHR46017">
    <property type="entry name" value="ALPHA-MANNOSIDASE 2C1"/>
    <property type="match status" value="1"/>
</dbReference>
<dbReference type="PATRIC" id="fig|1235802.3.peg.1070"/>
<dbReference type="Pfam" id="PF01074">
    <property type="entry name" value="Glyco_hydro_38N"/>
    <property type="match status" value="1"/>
</dbReference>
<accession>N2BEQ6</accession>
<dbReference type="PANTHER" id="PTHR46017:SF2">
    <property type="entry name" value="MANNOSYLGLYCERATE HYDROLASE"/>
    <property type="match status" value="1"/>
</dbReference>
<feature type="domain" description="Glycoside hydrolase family 38 N-terminal" evidence="1">
    <location>
        <begin position="31"/>
        <end position="107"/>
    </location>
</feature>
<dbReference type="InterPro" id="IPR027291">
    <property type="entry name" value="Glyco_hydro_38_N_sf"/>
</dbReference>
<dbReference type="GO" id="GO:0004559">
    <property type="term" value="F:alpha-mannosidase activity"/>
    <property type="evidence" value="ECO:0007669"/>
    <property type="project" value="InterPro"/>
</dbReference>
<protein>
    <recommendedName>
        <fullName evidence="1">Glycoside hydrolase family 38 N-terminal domain-containing protein</fullName>
    </recommendedName>
</protein>
<evidence type="ECO:0000313" key="3">
    <source>
        <dbReference type="Proteomes" id="UP000012589"/>
    </source>
</evidence>
<dbReference type="EMBL" id="AQFT01000028">
    <property type="protein sequence ID" value="EMZ35329.1"/>
    <property type="molecule type" value="Genomic_DNA"/>
</dbReference>
<dbReference type="GO" id="GO:0009313">
    <property type="term" value="P:oligosaccharide catabolic process"/>
    <property type="evidence" value="ECO:0007669"/>
    <property type="project" value="TreeGrafter"/>
</dbReference>